<dbReference type="GO" id="GO:0048791">
    <property type="term" value="P:calcium ion-regulated exocytosis of neurotransmitter"/>
    <property type="evidence" value="ECO:0007669"/>
    <property type="project" value="TreeGrafter"/>
</dbReference>
<protein>
    <submittedName>
        <fullName evidence="4">Regulating synaptic membrane exocytosis protein 2</fullName>
    </submittedName>
</protein>
<dbReference type="PANTHER" id="PTHR12157:SF21">
    <property type="entry name" value="RAB3 INTERACTING MOLECULE, ISOFORM F"/>
    <property type="match status" value="1"/>
</dbReference>
<organism evidence="4 5">
    <name type="scientific">Biomphalaria pfeifferi</name>
    <name type="common">Bloodfluke planorb</name>
    <name type="synonym">Freshwater snail</name>
    <dbReference type="NCBI Taxonomy" id="112525"/>
    <lineage>
        <taxon>Eukaryota</taxon>
        <taxon>Metazoa</taxon>
        <taxon>Spiralia</taxon>
        <taxon>Lophotrochozoa</taxon>
        <taxon>Mollusca</taxon>
        <taxon>Gastropoda</taxon>
        <taxon>Heterobranchia</taxon>
        <taxon>Euthyneura</taxon>
        <taxon>Panpulmonata</taxon>
        <taxon>Hygrophila</taxon>
        <taxon>Lymnaeoidea</taxon>
        <taxon>Planorbidae</taxon>
        <taxon>Biomphalaria</taxon>
    </lineage>
</organism>
<dbReference type="GO" id="GO:0031267">
    <property type="term" value="F:small GTPase binding"/>
    <property type="evidence" value="ECO:0007669"/>
    <property type="project" value="InterPro"/>
</dbReference>
<feature type="domain" description="RIM zinc finger" evidence="3">
    <location>
        <begin position="33"/>
        <end position="59"/>
    </location>
</feature>
<feature type="compositionally biased region" description="Polar residues" evidence="2">
    <location>
        <begin position="170"/>
        <end position="183"/>
    </location>
</feature>
<feature type="compositionally biased region" description="Polar residues" evidence="2">
    <location>
        <begin position="663"/>
        <end position="677"/>
    </location>
</feature>
<feature type="non-terminal residue" evidence="4">
    <location>
        <position position="1"/>
    </location>
</feature>
<evidence type="ECO:0000256" key="2">
    <source>
        <dbReference type="SAM" id="MobiDB-lite"/>
    </source>
</evidence>
<dbReference type="EMBL" id="JASAOG010000190">
    <property type="protein sequence ID" value="KAK0044842.1"/>
    <property type="molecule type" value="Genomic_DNA"/>
</dbReference>
<feature type="non-terminal residue" evidence="4">
    <location>
        <position position="726"/>
    </location>
</feature>
<comment type="caution">
    <text evidence="4">The sequence shown here is derived from an EMBL/GenBank/DDBJ whole genome shotgun (WGS) entry which is preliminary data.</text>
</comment>
<feature type="compositionally biased region" description="Low complexity" evidence="2">
    <location>
        <begin position="641"/>
        <end position="655"/>
    </location>
</feature>
<dbReference type="InterPro" id="IPR039032">
    <property type="entry name" value="Rim-like"/>
</dbReference>
<gene>
    <name evidence="4" type="ORF">Bpfe_025657</name>
</gene>
<sequence length="726" mass="81066">QMQDEFTTYQESVKKLSEETKKTGQILDEGAVCEICHKTKFADGVGHSCHFCLKKSCASEPGPHSDYSEPGPHSNYSESGPHSDYSEPGPHSDYSDPGPNFYYSEPGPHSDYSEPGPTLTTVSPGPTLTTQLWACNLCKRKQELMAKTGAWYHGGMARPVALDVGDIASGSDTGSTKADTSPSNEKRAKMMDKQGHDGSQGSEKENMDRQRSISRAGSLQGKELKRQFSMSDAMNRGHDSGSASQQSAPSSAGGSQAGSGPASAADQDKARDQDRGRGKERGSAKHRFHSESRLTETDRRYGALDSQHPSERDRHKAQREGERAPPTSNKGGHLEDKKMTPHGNSRNEQDTDLKDRHRDTQHDRRHEDRDQQDRRRDGKDRRKDGRGGEQADRYRQSPVNGRREYSDKDSYRGSRERLNDLQQQQQQQGGFEQDIDGGWLDRRGGSRHHRDRTGKEQRRSPSRERDRDRFGPQDSQEDTQFSRHRILIEHASDNQADDVRDTSSKDAGDKKQHLDPSSAGGGRTRNNRKKMETMLRNDSLSSDPSDCVRPPPPKPHKHKRGKKQRQHSLSSSEDELQSSPECSSCEEEVDLESESVSEKGELDSGNGSQRSFRSSQSRPKQEWPTWYDSQHHSHKPTLYDTGRGTSLETESGSSEPQVKDSGNDTGLSSSSNQTLNTVDDVLSKRQIKHPVTWQLSADGSKWIGHMILKKTVLESGEEKRDSIAIL</sequence>
<dbReference type="Gene3D" id="3.30.40.10">
    <property type="entry name" value="Zinc/RING finger domain, C3HC4 (zinc finger)"/>
    <property type="match status" value="1"/>
</dbReference>
<feature type="compositionally biased region" description="Basic and acidic residues" evidence="2">
    <location>
        <begin position="453"/>
        <end position="471"/>
    </location>
</feature>
<feature type="compositionally biased region" description="Low complexity" evidence="2">
    <location>
        <begin position="240"/>
        <end position="265"/>
    </location>
</feature>
<reference evidence="4" key="1">
    <citation type="journal article" date="2023" name="PLoS Negl. Trop. Dis.">
        <title>A genome sequence for Biomphalaria pfeifferi, the major vector snail for the human-infecting parasite Schistosoma mansoni.</title>
        <authorList>
            <person name="Bu L."/>
            <person name="Lu L."/>
            <person name="Laidemitt M.R."/>
            <person name="Zhang S.M."/>
            <person name="Mutuku M."/>
            <person name="Mkoji G."/>
            <person name="Steinauer M."/>
            <person name="Loker E.S."/>
        </authorList>
    </citation>
    <scope>NUCLEOTIDE SEQUENCE</scope>
    <source>
        <strain evidence="4">KasaAsao</strain>
    </source>
</reference>
<feature type="region of interest" description="Disordered" evidence="2">
    <location>
        <begin position="1"/>
        <end position="24"/>
    </location>
</feature>
<dbReference type="GO" id="GO:0048167">
    <property type="term" value="P:regulation of synaptic plasticity"/>
    <property type="evidence" value="ECO:0007669"/>
    <property type="project" value="TreeGrafter"/>
</dbReference>
<dbReference type="Pfam" id="PF22601">
    <property type="entry name" value="RIM2a_ZnF"/>
    <property type="match status" value="1"/>
</dbReference>
<feature type="region of interest" description="Disordered" evidence="2">
    <location>
        <begin position="62"/>
        <end position="124"/>
    </location>
</feature>
<keyword evidence="5" id="KW-1185">Reference proteome</keyword>
<name>A0AAD8AZP6_BIOPF</name>
<keyword evidence="1" id="KW-0677">Repeat</keyword>
<reference evidence="4" key="2">
    <citation type="submission" date="2023-04" db="EMBL/GenBank/DDBJ databases">
        <authorList>
            <person name="Bu L."/>
            <person name="Lu L."/>
            <person name="Laidemitt M.R."/>
            <person name="Zhang S.M."/>
            <person name="Mutuku M."/>
            <person name="Mkoji G."/>
            <person name="Steinauer M."/>
            <person name="Loker E.S."/>
        </authorList>
    </citation>
    <scope>NUCLEOTIDE SEQUENCE</scope>
    <source>
        <strain evidence="4">KasaAsao</strain>
        <tissue evidence="4">Whole Snail</tissue>
    </source>
</reference>
<dbReference type="Proteomes" id="UP001233172">
    <property type="component" value="Unassembled WGS sequence"/>
</dbReference>
<dbReference type="InterPro" id="IPR013083">
    <property type="entry name" value="Znf_RING/FYVE/PHD"/>
</dbReference>
<dbReference type="AlphaFoldDB" id="A0AAD8AZP6"/>
<feature type="compositionally biased region" description="Basic and acidic residues" evidence="2">
    <location>
        <begin position="12"/>
        <end position="22"/>
    </location>
</feature>
<dbReference type="GO" id="GO:0044325">
    <property type="term" value="F:transmembrane transporter binding"/>
    <property type="evidence" value="ECO:0007669"/>
    <property type="project" value="TreeGrafter"/>
</dbReference>
<evidence type="ECO:0000313" key="5">
    <source>
        <dbReference type="Proteomes" id="UP001233172"/>
    </source>
</evidence>
<feature type="compositionally biased region" description="Low complexity" evidence="2">
    <location>
        <begin position="608"/>
        <end position="618"/>
    </location>
</feature>
<evidence type="ECO:0000259" key="3">
    <source>
        <dbReference type="Pfam" id="PF22601"/>
    </source>
</evidence>
<accession>A0AAD8AZP6</accession>
<feature type="compositionally biased region" description="Basic and acidic residues" evidence="2">
    <location>
        <begin position="486"/>
        <end position="514"/>
    </location>
</feature>
<dbReference type="InterPro" id="IPR011011">
    <property type="entry name" value="Znf_FYVE_PHD"/>
</dbReference>
<feature type="compositionally biased region" description="Basic and acidic residues" evidence="2">
    <location>
        <begin position="266"/>
        <end position="323"/>
    </location>
</feature>
<feature type="compositionally biased region" description="Acidic residues" evidence="2">
    <location>
        <begin position="584"/>
        <end position="595"/>
    </location>
</feature>
<feature type="compositionally biased region" description="Low complexity" evidence="2">
    <location>
        <begin position="567"/>
        <end position="583"/>
    </location>
</feature>
<evidence type="ECO:0000313" key="4">
    <source>
        <dbReference type="EMBL" id="KAK0044842.1"/>
    </source>
</evidence>
<dbReference type="GO" id="GO:0042734">
    <property type="term" value="C:presynaptic membrane"/>
    <property type="evidence" value="ECO:0007669"/>
    <property type="project" value="TreeGrafter"/>
</dbReference>
<feature type="compositionally biased region" description="Basic and acidic residues" evidence="2">
    <location>
        <begin position="184"/>
        <end position="211"/>
    </location>
</feature>
<evidence type="ECO:0000256" key="1">
    <source>
        <dbReference type="ARBA" id="ARBA00022737"/>
    </source>
</evidence>
<dbReference type="PANTHER" id="PTHR12157">
    <property type="entry name" value="REGULATING SYNAPTIC MEMBRANE EXOCYTOSIS PROTEIN"/>
    <property type="match status" value="1"/>
</dbReference>
<feature type="compositionally biased region" description="Polar residues" evidence="2">
    <location>
        <begin position="1"/>
        <end position="11"/>
    </location>
</feature>
<dbReference type="InterPro" id="IPR054386">
    <property type="entry name" value="RIM_Znf"/>
</dbReference>
<dbReference type="GO" id="GO:0042391">
    <property type="term" value="P:regulation of membrane potential"/>
    <property type="evidence" value="ECO:0007669"/>
    <property type="project" value="TreeGrafter"/>
</dbReference>
<feature type="compositionally biased region" description="Basic residues" evidence="2">
    <location>
        <begin position="554"/>
        <end position="566"/>
    </location>
</feature>
<dbReference type="SUPFAM" id="SSF57903">
    <property type="entry name" value="FYVE/PHD zinc finger"/>
    <property type="match status" value="1"/>
</dbReference>
<feature type="compositionally biased region" description="Basic and acidic residues" evidence="2">
    <location>
        <begin position="332"/>
        <end position="419"/>
    </location>
</feature>
<feature type="region of interest" description="Disordered" evidence="2">
    <location>
        <begin position="168"/>
        <end position="677"/>
    </location>
</feature>
<proteinExistence type="predicted"/>
<dbReference type="GO" id="GO:0048788">
    <property type="term" value="C:cytoskeleton of presynaptic active zone"/>
    <property type="evidence" value="ECO:0007669"/>
    <property type="project" value="TreeGrafter"/>
</dbReference>
<dbReference type="GO" id="GO:0050806">
    <property type="term" value="P:positive regulation of synaptic transmission"/>
    <property type="evidence" value="ECO:0007669"/>
    <property type="project" value="TreeGrafter"/>
</dbReference>